<name>A0A923PG98_9BACT</name>
<accession>A0A923PG98</accession>
<dbReference type="Pfam" id="PF15643">
    <property type="entry name" value="Tox-PL-2"/>
    <property type="match status" value="1"/>
</dbReference>
<protein>
    <recommendedName>
        <fullName evidence="1">Tox-PL-2 domain-containing protein</fullName>
    </recommendedName>
</protein>
<gene>
    <name evidence="2" type="ORF">H9S92_00935</name>
</gene>
<proteinExistence type="predicted"/>
<comment type="caution">
    <text evidence="2">The sequence shown here is derived from an EMBL/GenBank/DDBJ whole genome shotgun (WGS) entry which is preliminary data.</text>
</comment>
<organism evidence="2 3">
    <name type="scientific">Neolewinella lacunae</name>
    <dbReference type="NCBI Taxonomy" id="1517758"/>
    <lineage>
        <taxon>Bacteria</taxon>
        <taxon>Pseudomonadati</taxon>
        <taxon>Bacteroidota</taxon>
        <taxon>Saprospiria</taxon>
        <taxon>Saprospirales</taxon>
        <taxon>Lewinellaceae</taxon>
        <taxon>Neolewinella</taxon>
    </lineage>
</organism>
<dbReference type="InterPro" id="IPR028910">
    <property type="entry name" value="Tox-PL-2_dom"/>
</dbReference>
<evidence type="ECO:0000259" key="1">
    <source>
        <dbReference type="Pfam" id="PF15643"/>
    </source>
</evidence>
<dbReference type="Proteomes" id="UP000650081">
    <property type="component" value="Unassembled WGS sequence"/>
</dbReference>
<dbReference type="RefSeq" id="WP_187464853.1">
    <property type="nucleotide sequence ID" value="NZ_JACSIT010000037.1"/>
</dbReference>
<evidence type="ECO:0000313" key="2">
    <source>
        <dbReference type="EMBL" id="MBC6992714.1"/>
    </source>
</evidence>
<reference evidence="2" key="1">
    <citation type="submission" date="2020-08" db="EMBL/GenBank/DDBJ databases">
        <title>Lewinella bacteria from marine environments.</title>
        <authorList>
            <person name="Zhong Y."/>
        </authorList>
    </citation>
    <scope>NUCLEOTIDE SEQUENCE</scope>
    <source>
        <strain evidence="2">KCTC 42187</strain>
    </source>
</reference>
<keyword evidence="3" id="KW-1185">Reference proteome</keyword>
<sequence>MQEWHNFLVGGLGVVVHNNYGVLQNIIDGISDATKQYHKKYMCKEYGTALREYLIQNGEANPKAVIFRLFDMNGNRAQMRIYHNGEEIATNGLHVGTPINGKMFDNMNPNGMDVDEWLSKFEYPPHLKLKPDVIDASQVINSFY</sequence>
<dbReference type="EMBL" id="JACSIT010000037">
    <property type="protein sequence ID" value="MBC6992714.1"/>
    <property type="molecule type" value="Genomic_DNA"/>
</dbReference>
<evidence type="ECO:0000313" key="3">
    <source>
        <dbReference type="Proteomes" id="UP000650081"/>
    </source>
</evidence>
<feature type="domain" description="Tox-PL-2" evidence="1">
    <location>
        <begin position="27"/>
        <end position="121"/>
    </location>
</feature>
<dbReference type="AlphaFoldDB" id="A0A923PG98"/>